<evidence type="ECO:0000313" key="11">
    <source>
        <dbReference type="Proteomes" id="UP000320496"/>
    </source>
</evidence>
<feature type="domain" description="KOW" evidence="9">
    <location>
        <begin position="142"/>
        <end position="169"/>
    </location>
</feature>
<evidence type="ECO:0000256" key="5">
    <source>
        <dbReference type="HAMAP-Rule" id="MF_00948"/>
    </source>
</evidence>
<sequence>MGVVMDERDVAAESAPDGLQWYVLKVQSNRERSIRESLLRRIKREGLEEYFREIVIPTEKIVETKGGKRRVREQKLFPGYMMVHMELNDETWYLVRDTSGVGDFTGAAGKPIPMEEHEISRMLGKEEETEGTRTAQPVVKFGVEVGDTVKVKDGPFESFEGVVDSLDETSGRLKIMVEIFGRSTEVELEHWQVEKV</sequence>
<dbReference type="Pfam" id="PF02357">
    <property type="entry name" value="NusG"/>
    <property type="match status" value="1"/>
</dbReference>
<dbReference type="NCBIfam" id="TIGR00922">
    <property type="entry name" value="nusG"/>
    <property type="match status" value="1"/>
</dbReference>
<dbReference type="Gene3D" id="3.30.70.940">
    <property type="entry name" value="NusG, N-terminal domain"/>
    <property type="match status" value="1"/>
</dbReference>
<keyword evidence="3 5" id="KW-0805">Transcription regulation</keyword>
<evidence type="ECO:0000256" key="1">
    <source>
        <dbReference type="ARBA" id="ARBA00022472"/>
    </source>
</evidence>
<dbReference type="InterPro" id="IPR008991">
    <property type="entry name" value="Translation_prot_SH3-like_sf"/>
</dbReference>
<dbReference type="PRINTS" id="PR00338">
    <property type="entry name" value="NUSGTNSCPFCT"/>
</dbReference>
<dbReference type="SMART" id="SM00739">
    <property type="entry name" value="KOW"/>
    <property type="match status" value="1"/>
</dbReference>
<keyword evidence="11" id="KW-1185">Reference proteome</keyword>
<keyword evidence="2 5" id="KW-0889">Transcription antitermination</keyword>
<dbReference type="InterPro" id="IPR014722">
    <property type="entry name" value="Rib_uL2_dom2"/>
</dbReference>
<dbReference type="GO" id="GO:0006353">
    <property type="term" value="P:DNA-templated transcription termination"/>
    <property type="evidence" value="ECO:0007669"/>
    <property type="project" value="UniProtKB-UniRule"/>
</dbReference>
<feature type="domain" description="NusG-like N-terminal" evidence="8">
    <location>
        <begin position="18"/>
        <end position="126"/>
    </location>
</feature>
<gene>
    <name evidence="5" type="primary">nusG</name>
    <name evidence="10" type="ORF">Mal4_41830</name>
</gene>
<dbReference type="Proteomes" id="UP000320496">
    <property type="component" value="Chromosome"/>
</dbReference>
<dbReference type="SUPFAM" id="SSF82679">
    <property type="entry name" value="N-utilization substance G protein NusG, N-terminal domain"/>
    <property type="match status" value="1"/>
</dbReference>
<dbReference type="Gene3D" id="2.30.30.30">
    <property type="match status" value="1"/>
</dbReference>
<dbReference type="CDD" id="cd09891">
    <property type="entry name" value="NGN_Bact_1"/>
    <property type="match status" value="1"/>
</dbReference>
<name>A0A517ZBL8_9PLAN</name>
<dbReference type="InterPro" id="IPR043425">
    <property type="entry name" value="NusG-like"/>
</dbReference>
<accession>A0A517ZBL8</accession>
<dbReference type="PANTHER" id="PTHR30265">
    <property type="entry name" value="RHO-INTERACTING TRANSCRIPTION TERMINATION FACTOR NUSG"/>
    <property type="match status" value="1"/>
</dbReference>
<keyword evidence="4 5" id="KW-0804">Transcription</keyword>
<dbReference type="CDD" id="cd06091">
    <property type="entry name" value="KOW_NusG"/>
    <property type="match status" value="1"/>
</dbReference>
<dbReference type="SUPFAM" id="SSF50104">
    <property type="entry name" value="Translation proteins SH3-like domain"/>
    <property type="match status" value="1"/>
</dbReference>
<dbReference type="SMART" id="SM00738">
    <property type="entry name" value="NGN"/>
    <property type="match status" value="1"/>
</dbReference>
<evidence type="ECO:0000259" key="8">
    <source>
        <dbReference type="SMART" id="SM00738"/>
    </source>
</evidence>
<evidence type="ECO:0000256" key="4">
    <source>
        <dbReference type="ARBA" id="ARBA00023163"/>
    </source>
</evidence>
<reference evidence="10 11" key="1">
    <citation type="submission" date="2019-02" db="EMBL/GenBank/DDBJ databases">
        <title>Deep-cultivation of Planctomycetes and their phenomic and genomic characterization uncovers novel biology.</title>
        <authorList>
            <person name="Wiegand S."/>
            <person name="Jogler M."/>
            <person name="Boedeker C."/>
            <person name="Pinto D."/>
            <person name="Vollmers J."/>
            <person name="Rivas-Marin E."/>
            <person name="Kohn T."/>
            <person name="Peeters S.H."/>
            <person name="Heuer A."/>
            <person name="Rast P."/>
            <person name="Oberbeckmann S."/>
            <person name="Bunk B."/>
            <person name="Jeske O."/>
            <person name="Meyerdierks A."/>
            <person name="Storesund J.E."/>
            <person name="Kallscheuer N."/>
            <person name="Luecker S."/>
            <person name="Lage O.M."/>
            <person name="Pohl T."/>
            <person name="Merkel B.J."/>
            <person name="Hornburger P."/>
            <person name="Mueller R.-W."/>
            <person name="Bruemmer F."/>
            <person name="Labrenz M."/>
            <person name="Spormann A.M."/>
            <person name="Op den Camp H."/>
            <person name="Overmann J."/>
            <person name="Amann R."/>
            <person name="Jetten M.S.M."/>
            <person name="Mascher T."/>
            <person name="Medema M.H."/>
            <person name="Devos D.P."/>
            <person name="Kaster A.-K."/>
            <person name="Ovreas L."/>
            <person name="Rohde M."/>
            <person name="Galperin M.Y."/>
            <person name="Jogler C."/>
        </authorList>
    </citation>
    <scope>NUCLEOTIDE SEQUENCE [LARGE SCALE GENOMIC DNA]</scope>
    <source>
        <strain evidence="10 11">Mal4</strain>
    </source>
</reference>
<dbReference type="GO" id="GO:0032784">
    <property type="term" value="P:regulation of DNA-templated transcription elongation"/>
    <property type="evidence" value="ECO:0007669"/>
    <property type="project" value="InterPro"/>
</dbReference>
<comment type="function">
    <text evidence="5 7">Participates in transcription elongation, termination and antitermination.</text>
</comment>
<evidence type="ECO:0000256" key="6">
    <source>
        <dbReference type="NCBIfam" id="TIGR00922"/>
    </source>
</evidence>
<proteinExistence type="inferred from homology"/>
<comment type="similarity">
    <text evidence="5 7">Belongs to the NusG family.</text>
</comment>
<protein>
    <recommendedName>
        <fullName evidence="5 6">Transcription termination/antitermination protein NusG</fullName>
    </recommendedName>
</protein>
<dbReference type="GO" id="GO:0006354">
    <property type="term" value="P:DNA-templated transcription elongation"/>
    <property type="evidence" value="ECO:0007669"/>
    <property type="project" value="UniProtKB-UniRule"/>
</dbReference>
<evidence type="ECO:0000313" key="10">
    <source>
        <dbReference type="EMBL" id="QDU39830.1"/>
    </source>
</evidence>
<dbReference type="InterPro" id="IPR006645">
    <property type="entry name" value="NGN-like_dom"/>
</dbReference>
<evidence type="ECO:0000259" key="9">
    <source>
        <dbReference type="SMART" id="SM00739"/>
    </source>
</evidence>
<dbReference type="InterPro" id="IPR005824">
    <property type="entry name" value="KOW"/>
</dbReference>
<dbReference type="PANTHER" id="PTHR30265:SF2">
    <property type="entry name" value="TRANSCRIPTION TERMINATION_ANTITERMINATION PROTEIN NUSG"/>
    <property type="match status" value="1"/>
</dbReference>
<dbReference type="InterPro" id="IPR036735">
    <property type="entry name" value="NGN_dom_sf"/>
</dbReference>
<dbReference type="EMBL" id="CP036275">
    <property type="protein sequence ID" value="QDU39830.1"/>
    <property type="molecule type" value="Genomic_DNA"/>
</dbReference>
<evidence type="ECO:0000256" key="7">
    <source>
        <dbReference type="RuleBase" id="RU000538"/>
    </source>
</evidence>
<keyword evidence="1 5" id="KW-0806">Transcription termination</keyword>
<evidence type="ECO:0000256" key="2">
    <source>
        <dbReference type="ARBA" id="ARBA00022814"/>
    </source>
</evidence>
<dbReference type="GO" id="GO:0005829">
    <property type="term" value="C:cytosol"/>
    <property type="evidence" value="ECO:0007669"/>
    <property type="project" value="TreeGrafter"/>
</dbReference>
<organism evidence="10 11">
    <name type="scientific">Maioricimonas rarisocia</name>
    <dbReference type="NCBI Taxonomy" id="2528026"/>
    <lineage>
        <taxon>Bacteria</taxon>
        <taxon>Pseudomonadati</taxon>
        <taxon>Planctomycetota</taxon>
        <taxon>Planctomycetia</taxon>
        <taxon>Planctomycetales</taxon>
        <taxon>Planctomycetaceae</taxon>
        <taxon>Maioricimonas</taxon>
    </lineage>
</organism>
<evidence type="ECO:0000256" key="3">
    <source>
        <dbReference type="ARBA" id="ARBA00023015"/>
    </source>
</evidence>
<dbReference type="InterPro" id="IPR047050">
    <property type="entry name" value="NGN"/>
</dbReference>
<dbReference type="HAMAP" id="MF_00948">
    <property type="entry name" value="NusG"/>
    <property type="match status" value="1"/>
</dbReference>
<dbReference type="AlphaFoldDB" id="A0A517ZBL8"/>
<dbReference type="InterPro" id="IPR001062">
    <property type="entry name" value="Transcrpt_antiterm_NusG"/>
</dbReference>
<dbReference type="KEGG" id="mri:Mal4_41830"/>
<dbReference type="GO" id="GO:0031564">
    <property type="term" value="P:transcription antitermination"/>
    <property type="evidence" value="ECO:0007669"/>
    <property type="project" value="UniProtKB-UniRule"/>
</dbReference>